<name>A0A7H0YDX7_9BACL</name>
<proteinExistence type="predicted"/>
<dbReference type="InterPro" id="IPR046865">
    <property type="entry name" value="FapA_b_solenoid"/>
</dbReference>
<dbReference type="Pfam" id="PF20250">
    <property type="entry name" value="FapA_N"/>
    <property type="match status" value="1"/>
</dbReference>
<evidence type="ECO:0000259" key="1">
    <source>
        <dbReference type="Pfam" id="PF20250"/>
    </source>
</evidence>
<dbReference type="PANTHER" id="PTHR38032:SF1">
    <property type="entry name" value="RNA-BINDING PROTEIN KHPB N-TERMINAL DOMAIN-CONTAINING PROTEIN"/>
    <property type="match status" value="1"/>
</dbReference>
<reference evidence="2 3" key="1">
    <citation type="submission" date="2020-09" db="EMBL/GenBank/DDBJ databases">
        <title>Characterization of Paenibacillus peoriae strain ZF390 with broad-spectrum antimicrobial activity as a potential biocontrol agent.</title>
        <authorList>
            <person name="Li L."/>
            <person name="Zhao Y."/>
            <person name="Li B."/>
            <person name="Xie X."/>
        </authorList>
    </citation>
    <scope>NUCLEOTIDE SEQUENCE [LARGE SCALE GENOMIC DNA]</scope>
    <source>
        <strain evidence="2 3">ZF390</strain>
    </source>
</reference>
<sequence>MEKQYALDQYLKVVVSPDKQTAYLEFAKREEGFACSVEELERFLSNQKISYGLMTDAIRAFAASPEDHFFGKLLIAQGKQPIHGTDGKINLADIVTGEDAHKPLETVDGRVDYKELTRLRNVKRGQLIAERVDPLPGVPGIAVTGEEIPFLPGREARFKVGKNVVIHPEGVAMYAAIDGLVTTTEKGKLNVFPVYEVNGDVDYSVGNIDFVGTVVIRGNVLTGFRVRAAGDIRVIGGVEGAEIEAEGSVEISGGIIGYHKGYVKAAQNVKCSFIQDGNVIAGGDILVSQSIMHSQIKASVNVLCEGTKGLIVGGSVQAGKKVVARTIGNTMSTATVIEVGVLPELRDELTELRARLKQQTDSQDKTNKALTILDQLAAAGQLAPERMAMRIKLTSTKKSNEQELLETKSRMLEIERTLEDTSRARVEVKNVIYGGSKIVIGRYTKFIKDSVERMAFYYHEGDISMSSYV</sequence>
<dbReference type="RefSeq" id="WP_103047867.1">
    <property type="nucleotide sequence ID" value="NZ_CP061172.1"/>
</dbReference>
<evidence type="ECO:0000313" key="3">
    <source>
        <dbReference type="Proteomes" id="UP000516384"/>
    </source>
</evidence>
<organism evidence="2 3">
    <name type="scientific">Paenibacillus peoriae</name>
    <dbReference type="NCBI Taxonomy" id="59893"/>
    <lineage>
        <taxon>Bacteria</taxon>
        <taxon>Bacillati</taxon>
        <taxon>Bacillota</taxon>
        <taxon>Bacilli</taxon>
        <taxon>Bacillales</taxon>
        <taxon>Paenibacillaceae</taxon>
        <taxon>Paenibacillus</taxon>
    </lineage>
</organism>
<protein>
    <submittedName>
        <fullName evidence="2">DUF342 domain-containing protein</fullName>
    </submittedName>
</protein>
<dbReference type="Proteomes" id="UP000516384">
    <property type="component" value="Chromosome"/>
</dbReference>
<feature type="domain" description="Flagellar Assembly Protein A N-terminal region" evidence="1">
    <location>
        <begin position="12"/>
        <end position="183"/>
    </location>
</feature>
<dbReference type="InterPro" id="IPR005646">
    <property type="entry name" value="FapA"/>
</dbReference>
<dbReference type="AlphaFoldDB" id="A0A7H0YDX7"/>
<gene>
    <name evidence="2" type="ORF">IAQ67_09830</name>
</gene>
<dbReference type="EMBL" id="CP061172">
    <property type="protein sequence ID" value="QNR69285.1"/>
    <property type="molecule type" value="Genomic_DNA"/>
</dbReference>
<accession>A0A7H0YDX7</accession>
<dbReference type="PANTHER" id="PTHR38032">
    <property type="entry name" value="POLYMERASE-RELATED"/>
    <property type="match status" value="1"/>
</dbReference>
<evidence type="ECO:0000313" key="2">
    <source>
        <dbReference type="EMBL" id="QNR69285.1"/>
    </source>
</evidence>
<dbReference type="Pfam" id="PF03961">
    <property type="entry name" value="FapA"/>
    <property type="match status" value="1"/>
</dbReference>
<dbReference type="InterPro" id="IPR046866">
    <property type="entry name" value="FapA_N"/>
</dbReference>